<dbReference type="InterPro" id="IPR001764">
    <property type="entry name" value="Glyco_hydro_3_N"/>
</dbReference>
<keyword evidence="6" id="KW-1185">Reference proteome</keyword>
<dbReference type="SMART" id="SM01217">
    <property type="entry name" value="Fn3_like"/>
    <property type="match status" value="1"/>
</dbReference>
<accession>A0ABQ1L9P8</accession>
<dbReference type="InterPro" id="IPR050288">
    <property type="entry name" value="Cellulose_deg_GH3"/>
</dbReference>
<comment type="caution">
    <text evidence="5">The sequence shown here is derived from an EMBL/GenBank/DDBJ whole genome shotgun (WGS) entry which is preliminary data.</text>
</comment>
<dbReference type="GO" id="GO:0016787">
    <property type="term" value="F:hydrolase activity"/>
    <property type="evidence" value="ECO:0007669"/>
    <property type="project" value="UniProtKB-KW"/>
</dbReference>
<dbReference type="InterPro" id="IPR002772">
    <property type="entry name" value="Glyco_hydro_3_C"/>
</dbReference>
<dbReference type="Proteomes" id="UP000637769">
    <property type="component" value="Unassembled WGS sequence"/>
</dbReference>
<reference evidence="6" key="1">
    <citation type="journal article" date="2019" name="Int. J. Syst. Evol. Microbiol.">
        <title>The Global Catalogue of Microorganisms (GCM) 10K type strain sequencing project: providing services to taxonomists for standard genome sequencing and annotation.</title>
        <authorList>
            <consortium name="The Broad Institute Genomics Platform"/>
            <consortium name="The Broad Institute Genome Sequencing Center for Infectious Disease"/>
            <person name="Wu L."/>
            <person name="Ma J."/>
        </authorList>
    </citation>
    <scope>NUCLEOTIDE SEQUENCE [LARGE SCALE GENOMIC DNA]</scope>
    <source>
        <strain evidence="6">CCM 7132</strain>
    </source>
</reference>
<feature type="signal peptide" evidence="3">
    <location>
        <begin position="1"/>
        <end position="27"/>
    </location>
</feature>
<dbReference type="Pfam" id="PF01915">
    <property type="entry name" value="Glyco_hydro_3_C"/>
    <property type="match status" value="1"/>
</dbReference>
<dbReference type="SUPFAM" id="SSF52279">
    <property type="entry name" value="Beta-D-glucan exohydrolase, C-terminal domain"/>
    <property type="match status" value="1"/>
</dbReference>
<dbReference type="InterPro" id="IPR036881">
    <property type="entry name" value="Glyco_hydro_3_C_sf"/>
</dbReference>
<dbReference type="PRINTS" id="PR00133">
    <property type="entry name" value="GLHYDRLASE3"/>
</dbReference>
<organism evidence="5 6">
    <name type="scientific">Asaia siamensis</name>
    <dbReference type="NCBI Taxonomy" id="110479"/>
    <lineage>
        <taxon>Bacteria</taxon>
        <taxon>Pseudomonadati</taxon>
        <taxon>Pseudomonadota</taxon>
        <taxon>Alphaproteobacteria</taxon>
        <taxon>Acetobacterales</taxon>
        <taxon>Acetobacteraceae</taxon>
        <taxon>Asaia</taxon>
    </lineage>
</organism>
<dbReference type="EMBL" id="BMCH01000001">
    <property type="protein sequence ID" value="GGC20485.1"/>
    <property type="molecule type" value="Genomic_DNA"/>
</dbReference>
<dbReference type="PANTHER" id="PTHR42715">
    <property type="entry name" value="BETA-GLUCOSIDASE"/>
    <property type="match status" value="1"/>
</dbReference>
<keyword evidence="2 5" id="KW-0378">Hydrolase</keyword>
<comment type="similarity">
    <text evidence="1">Belongs to the glycosyl hydrolase 3 family.</text>
</comment>
<evidence type="ECO:0000256" key="2">
    <source>
        <dbReference type="ARBA" id="ARBA00022801"/>
    </source>
</evidence>
<sequence length="755" mass="80910">MSSRLKTGLLATALCALPLLSSAEARSALDERVDATLAKLDRAQLEALIVTHIPEMMQNPAAAGDAQHAAAWSPAMPEHGIAAITETDGTIGVGARIQDSRYESTAYPAALASAASWNPALLEALGRSVGRDARDRGFNILLSGGTNLTRDPRGGRNFEYLGEDPLLVGRLAGFYARGAQSNHILATIKHFALNDYETGRTQYDVSIPREAAMESDLLAFNIALRIGKPGAVMCAYNMVWGDYSCESKPLLTDILRRQWHYPGYVMSDWGAVHSTKKSAEAGLNQESGAEIDTAIGLGGTGMLQDTPLSAETTSRIAAAIKNGTLFAQAFYAPGQLASVVSDQSLRAMARPILYGLFATGAEQPLEKKPVDRAEGYKTALEAAQQGIVLLRNEKSALPLSKSIRSIAVIGGHADKGVISGGGSPTVLPFGGNAIPQKGEQIMSQQVWDPSAPLTYMRRLAPQAAISFTEETDLTKAEQAAKSADAVVLFIAQWSTEGRDRATLSLTAAQNKLIAAIARANPNVTVVLETEGPVLMPWLDQVRAVIQAWYPGSAGGEAIAQILFGDVNPSGHLPLSFPFSENDLPRPALPVAPPLTEGRPASFRIAYNEGADVGYRWFARTDRKVLFPFGHGLSYTRFTYDHLIVKAERTPSAAVTIRNDGDRDGSDVVQLYAEGQGIGRRLVGWQRISVPAHQSRDVTIPVDLQTIARVSQSDNRWHVTPGSYQLRVAHSAAEEGLTSAILLKGTTISGTEPRSE</sequence>
<dbReference type="InterPro" id="IPR026891">
    <property type="entry name" value="Fn3-like"/>
</dbReference>
<dbReference type="RefSeq" id="WP_188424751.1">
    <property type="nucleotide sequence ID" value="NZ_BMCH01000001.1"/>
</dbReference>
<dbReference type="InterPro" id="IPR017853">
    <property type="entry name" value="GH"/>
</dbReference>
<evidence type="ECO:0000256" key="1">
    <source>
        <dbReference type="ARBA" id="ARBA00005336"/>
    </source>
</evidence>
<dbReference type="Gene3D" id="3.40.50.1700">
    <property type="entry name" value="Glycoside hydrolase family 3 C-terminal domain"/>
    <property type="match status" value="1"/>
</dbReference>
<evidence type="ECO:0000259" key="4">
    <source>
        <dbReference type="SMART" id="SM01217"/>
    </source>
</evidence>
<evidence type="ECO:0000313" key="6">
    <source>
        <dbReference type="Proteomes" id="UP000637769"/>
    </source>
</evidence>
<proteinExistence type="inferred from homology"/>
<protein>
    <submittedName>
        <fullName evidence="5">Glycosyl hydrolase</fullName>
    </submittedName>
</protein>
<keyword evidence="3" id="KW-0732">Signal</keyword>
<dbReference type="Gene3D" id="2.60.40.10">
    <property type="entry name" value="Immunoglobulins"/>
    <property type="match status" value="1"/>
</dbReference>
<dbReference type="PANTHER" id="PTHR42715:SF10">
    <property type="entry name" value="BETA-GLUCOSIDASE"/>
    <property type="match status" value="1"/>
</dbReference>
<dbReference type="SUPFAM" id="SSF51445">
    <property type="entry name" value="(Trans)glycosidases"/>
    <property type="match status" value="1"/>
</dbReference>
<dbReference type="InterPro" id="IPR036962">
    <property type="entry name" value="Glyco_hydro_3_N_sf"/>
</dbReference>
<feature type="chain" id="PRO_5046729063" evidence="3">
    <location>
        <begin position="28"/>
        <end position="755"/>
    </location>
</feature>
<dbReference type="Pfam" id="PF00933">
    <property type="entry name" value="Glyco_hydro_3"/>
    <property type="match status" value="1"/>
</dbReference>
<gene>
    <name evidence="5" type="primary">bglS</name>
    <name evidence="5" type="ORF">GCM10007207_02170</name>
</gene>
<dbReference type="Gene3D" id="3.20.20.300">
    <property type="entry name" value="Glycoside hydrolase, family 3, N-terminal domain"/>
    <property type="match status" value="1"/>
</dbReference>
<evidence type="ECO:0000256" key="3">
    <source>
        <dbReference type="SAM" id="SignalP"/>
    </source>
</evidence>
<dbReference type="Pfam" id="PF14310">
    <property type="entry name" value="Fn3-like"/>
    <property type="match status" value="1"/>
</dbReference>
<name>A0ABQ1L9P8_9PROT</name>
<dbReference type="InterPro" id="IPR013783">
    <property type="entry name" value="Ig-like_fold"/>
</dbReference>
<evidence type="ECO:0000313" key="5">
    <source>
        <dbReference type="EMBL" id="GGC20485.1"/>
    </source>
</evidence>
<feature type="domain" description="Fibronectin type III-like" evidence="4">
    <location>
        <begin position="666"/>
        <end position="731"/>
    </location>
</feature>